<dbReference type="EMBL" id="LIYD01000005">
    <property type="protein sequence ID" value="KOS07953.1"/>
    <property type="molecule type" value="Genomic_DNA"/>
</dbReference>
<evidence type="ECO:0000313" key="2">
    <source>
        <dbReference type="Proteomes" id="UP000037755"/>
    </source>
</evidence>
<dbReference type="AlphaFoldDB" id="A0A0M8MBX1"/>
<accession>A0A0M8MBX1</accession>
<organism evidence="1 2">
    <name type="scientific">Flavobacterium akiainvivens</name>
    <dbReference type="NCBI Taxonomy" id="1202724"/>
    <lineage>
        <taxon>Bacteria</taxon>
        <taxon>Pseudomonadati</taxon>
        <taxon>Bacteroidota</taxon>
        <taxon>Flavobacteriia</taxon>
        <taxon>Flavobacteriales</taxon>
        <taxon>Flavobacteriaceae</taxon>
        <taxon>Flavobacterium</taxon>
    </lineage>
</organism>
<sequence>MLGFALILLLLTVVFSFQKISGYRRNITALRLVNTMHFQFSEFSNICLLHMMQAHHNEKNVIIGAIQDDFASTLTALRLGFESNAERNSPVDEKTLNFVGMMQDAYNRVKLLNPVSYHSCEAIFEIIRQLVRKASDLSGHKIQFKALGFSGKISSSCEYLLFLLIQRLLSDVVIIQKKAVVEINIAQKSNLAVLSLQIKGSAAMPDTILALKSICNDVDVSREGVSVDVHNEKMITITIPYI</sequence>
<protein>
    <submittedName>
        <fullName evidence="1">Uncharacterized protein</fullName>
    </submittedName>
</protein>
<dbReference type="Proteomes" id="UP000037755">
    <property type="component" value="Unassembled WGS sequence"/>
</dbReference>
<name>A0A0M8MBX1_9FLAO</name>
<reference evidence="1 2" key="1">
    <citation type="submission" date="2015-08" db="EMBL/GenBank/DDBJ databases">
        <title>Whole genome sequence of Flavobacterium akiainvivens IK-1T, from decaying Wikstroemia oahuensis, an endemic Hawaiian shrub.</title>
        <authorList>
            <person name="Wan X."/>
            <person name="Hou S."/>
            <person name="Saito J."/>
            <person name="Donachie S."/>
        </authorList>
    </citation>
    <scope>NUCLEOTIDE SEQUENCE [LARGE SCALE GENOMIC DNA]</scope>
    <source>
        <strain evidence="1 2">IK-1</strain>
    </source>
</reference>
<proteinExistence type="predicted"/>
<gene>
    <name evidence="1" type="ORF">AM493_19250</name>
</gene>
<comment type="caution">
    <text evidence="1">The sequence shown here is derived from an EMBL/GenBank/DDBJ whole genome shotgun (WGS) entry which is preliminary data.</text>
</comment>
<evidence type="ECO:0000313" key="1">
    <source>
        <dbReference type="EMBL" id="KOS07953.1"/>
    </source>
</evidence>
<keyword evidence="2" id="KW-1185">Reference proteome</keyword>
<dbReference type="PATRIC" id="fig|1202724.3.peg.3989"/>